<proteinExistence type="predicted"/>
<evidence type="ECO:0000259" key="1">
    <source>
        <dbReference type="SMART" id="SM00327"/>
    </source>
</evidence>
<dbReference type="InterPro" id="IPR008912">
    <property type="entry name" value="Uncharacterised_CoxE"/>
</dbReference>
<dbReference type="Pfam" id="PF05762">
    <property type="entry name" value="VWA_CoxE"/>
    <property type="match status" value="1"/>
</dbReference>
<dbReference type="PANTHER" id="PTHR30634:SF16">
    <property type="entry name" value="OUTER-MEMBRANE LIPOPROTEIN LOLB"/>
    <property type="match status" value="1"/>
</dbReference>
<dbReference type="SUPFAM" id="SSF53300">
    <property type="entry name" value="vWA-like"/>
    <property type="match status" value="1"/>
</dbReference>
<gene>
    <name evidence="2" type="ORF">OD750_012620</name>
</gene>
<dbReference type="SMART" id="SM00327">
    <property type="entry name" value="VWA"/>
    <property type="match status" value="1"/>
</dbReference>
<evidence type="ECO:0000313" key="2">
    <source>
        <dbReference type="EMBL" id="MDC8013380.1"/>
    </source>
</evidence>
<feature type="domain" description="VWFA" evidence="1">
    <location>
        <begin position="222"/>
        <end position="381"/>
    </location>
</feature>
<dbReference type="Gene3D" id="3.40.50.410">
    <property type="entry name" value="von Willebrand factor, type A domain"/>
    <property type="match status" value="1"/>
</dbReference>
<reference evidence="2" key="1">
    <citation type="submission" date="2023-02" db="EMBL/GenBank/DDBJ databases">
        <title>Tahibacter soli sp. nov. isolated from soil.</title>
        <authorList>
            <person name="Baek J.H."/>
            <person name="Lee J.K."/>
            <person name="Choi D.G."/>
            <person name="Jeon C.O."/>
        </authorList>
    </citation>
    <scope>NUCLEOTIDE SEQUENCE</scope>
    <source>
        <strain evidence="2">BL</strain>
    </source>
</reference>
<dbReference type="RefSeq" id="WP_263545589.1">
    <property type="nucleotide sequence ID" value="NZ_JAOVZO020000017.1"/>
</dbReference>
<accession>A0A9X4BGW7</accession>
<dbReference type="Proteomes" id="UP001139971">
    <property type="component" value="Unassembled WGS sequence"/>
</dbReference>
<dbReference type="PANTHER" id="PTHR30634">
    <property type="entry name" value="OUTER MEMBRANE LOLAB LIPOPROTEIN INSERTION APPARATUS"/>
    <property type="match status" value="1"/>
</dbReference>
<organism evidence="2 3">
    <name type="scientific">Tahibacter soli</name>
    <dbReference type="NCBI Taxonomy" id="2983605"/>
    <lineage>
        <taxon>Bacteria</taxon>
        <taxon>Pseudomonadati</taxon>
        <taxon>Pseudomonadota</taxon>
        <taxon>Gammaproteobacteria</taxon>
        <taxon>Lysobacterales</taxon>
        <taxon>Rhodanobacteraceae</taxon>
        <taxon>Tahibacter</taxon>
    </lineage>
</organism>
<dbReference type="InterPro" id="IPR002035">
    <property type="entry name" value="VWF_A"/>
</dbReference>
<keyword evidence="3" id="KW-1185">Reference proteome</keyword>
<dbReference type="EMBL" id="JAOVZO020000017">
    <property type="protein sequence ID" value="MDC8013380.1"/>
    <property type="molecule type" value="Genomic_DNA"/>
</dbReference>
<comment type="caution">
    <text evidence="2">The sequence shown here is derived from an EMBL/GenBank/DDBJ whole genome shotgun (WGS) entry which is preliminary data.</text>
</comment>
<dbReference type="InterPro" id="IPR050458">
    <property type="entry name" value="LolB"/>
</dbReference>
<name>A0A9X4BGW7_9GAMM</name>
<evidence type="ECO:0000313" key="3">
    <source>
        <dbReference type="Proteomes" id="UP001139971"/>
    </source>
</evidence>
<dbReference type="InterPro" id="IPR036465">
    <property type="entry name" value="vWFA_dom_sf"/>
</dbReference>
<dbReference type="AlphaFoldDB" id="A0A9X4BGW7"/>
<protein>
    <submittedName>
        <fullName evidence="2">VWA domain-containing protein</fullName>
    </submittedName>
</protein>
<sequence length="386" mass="42067">MTTTPLQRWRLLLGEAAEQACGGLGGSAGADGGGDASDGDLAAMDRALAWLYGRDEEQRGRHQHERAAGLGASTLTVPEWVNAVHTLFPKETIERLERDAVERYRIDEIVTNRDVLERLRPNPALLKAVLRSKHLMNPDVLALARALVAEVVRQLIEALATQLTQAFAGVRNRRRRTRVANSRNFDAAATLRANLKHYDPSTKKLFLRNPLFNTRSTRAIERWQLVLLVDQSGSMLGSVIHTAVTAACLYGLPGIRTHLVAFDTNVVDLTGEIDDPVETLMRVQLGGGTDIARAMQYAAELIETPRRAIVVLVSDLYEGGSPSHLLALTQSLVAQGTRVLALAALDEAAEPAFDRALGAQMVERGAEVGAMTPGELAAWLAQKLRR</sequence>